<dbReference type="GO" id="GO:0006310">
    <property type="term" value="P:DNA recombination"/>
    <property type="evidence" value="ECO:0007669"/>
    <property type="project" value="UniProtKB-KW"/>
</dbReference>
<dbReference type="Gene3D" id="1.10.443.10">
    <property type="entry name" value="Intergrase catalytic core"/>
    <property type="match status" value="1"/>
</dbReference>
<keyword evidence="3 5" id="KW-0238">DNA-binding</keyword>
<dbReference type="Pfam" id="PF00589">
    <property type="entry name" value="Phage_integrase"/>
    <property type="match status" value="1"/>
</dbReference>
<name>A0A238Z7E3_9ACTN</name>
<evidence type="ECO:0000259" key="8">
    <source>
        <dbReference type="PROSITE" id="PS51900"/>
    </source>
</evidence>
<dbReference type="PROSITE" id="PS51898">
    <property type="entry name" value="TYR_RECOMBINASE"/>
    <property type="match status" value="1"/>
</dbReference>
<dbReference type="SUPFAM" id="SSF56349">
    <property type="entry name" value="DNA breaking-rejoining enzymes"/>
    <property type="match status" value="1"/>
</dbReference>
<dbReference type="GO" id="GO:0003677">
    <property type="term" value="F:DNA binding"/>
    <property type="evidence" value="ECO:0007669"/>
    <property type="project" value="UniProtKB-UniRule"/>
</dbReference>
<dbReference type="AlphaFoldDB" id="A0A238Z7E3"/>
<gene>
    <name evidence="9" type="ORF">SAMN06265355_10729</name>
</gene>
<evidence type="ECO:0000259" key="7">
    <source>
        <dbReference type="PROSITE" id="PS51898"/>
    </source>
</evidence>
<dbReference type="EMBL" id="FZNP01000007">
    <property type="protein sequence ID" value="SNR79375.1"/>
    <property type="molecule type" value="Genomic_DNA"/>
</dbReference>
<dbReference type="GO" id="GO:0015074">
    <property type="term" value="P:DNA integration"/>
    <property type="evidence" value="ECO:0007669"/>
    <property type="project" value="UniProtKB-KW"/>
</dbReference>
<evidence type="ECO:0000256" key="1">
    <source>
        <dbReference type="ARBA" id="ARBA00008857"/>
    </source>
</evidence>
<dbReference type="InterPro" id="IPR044068">
    <property type="entry name" value="CB"/>
</dbReference>
<keyword evidence="10" id="KW-1185">Reference proteome</keyword>
<dbReference type="InterPro" id="IPR010998">
    <property type="entry name" value="Integrase_recombinase_N"/>
</dbReference>
<proteinExistence type="inferred from homology"/>
<dbReference type="InterPro" id="IPR002104">
    <property type="entry name" value="Integrase_catalytic"/>
</dbReference>
<protein>
    <submittedName>
        <fullName evidence="9">Site-specific recombinase XerD</fullName>
    </submittedName>
</protein>
<evidence type="ECO:0000256" key="3">
    <source>
        <dbReference type="ARBA" id="ARBA00023125"/>
    </source>
</evidence>
<keyword evidence="4" id="KW-0233">DNA recombination</keyword>
<sequence length="340" mass="36816">MGDIPGLSPRRRRGEGEVPAANVDLVDRLPRPPAGQEWPTVAAWLQSRNTVATRRGYLHCLTAFLRWLEFAVPGAGLWEVTEDVLVAYKDQILTGTGHAAQLLKGGRPLGAATAAQRISALRSLYAYALRRHVIDYDPAVFVDPPETPRIGMTPALAEHEATDLMAGAEAIAGDRPLDAAAVALLLNIGLRTGELEAMPVSAFTWDGGHFVARFRVKGGKVLPVPVVPRVRLLVEPLLHGRADHEFLLQHPDGRPWNRGRVTTALRRAARAVDLRPGQLTPHVLRATVVTLLSAAGVPPNKIQELTGHASLATLQRYDHAGVQMDGHAAYLASGLLSRHR</sequence>
<comment type="similarity">
    <text evidence="1">Belongs to the 'phage' integrase family.</text>
</comment>
<feature type="domain" description="Tyr recombinase" evidence="7">
    <location>
        <begin position="151"/>
        <end position="331"/>
    </location>
</feature>
<dbReference type="CDD" id="cd00397">
    <property type="entry name" value="DNA_BRE_C"/>
    <property type="match status" value="1"/>
</dbReference>
<keyword evidence="2" id="KW-0229">DNA integration</keyword>
<dbReference type="Proteomes" id="UP000198420">
    <property type="component" value="Unassembled WGS sequence"/>
</dbReference>
<dbReference type="InterPro" id="IPR013762">
    <property type="entry name" value="Integrase-like_cat_sf"/>
</dbReference>
<reference evidence="10" key="1">
    <citation type="submission" date="2017-06" db="EMBL/GenBank/DDBJ databases">
        <authorList>
            <person name="Varghese N."/>
            <person name="Submissions S."/>
        </authorList>
    </citation>
    <scope>NUCLEOTIDE SEQUENCE [LARGE SCALE GENOMIC DNA]</scope>
    <source>
        <strain evidence="10">DSM 44485</strain>
    </source>
</reference>
<dbReference type="RefSeq" id="WP_179278898.1">
    <property type="nucleotide sequence ID" value="NZ_FZNP01000007.1"/>
</dbReference>
<dbReference type="Pfam" id="PF02899">
    <property type="entry name" value="Phage_int_SAM_1"/>
    <property type="match status" value="1"/>
</dbReference>
<dbReference type="InterPro" id="IPR004107">
    <property type="entry name" value="Integrase_SAM-like_N"/>
</dbReference>
<dbReference type="PANTHER" id="PTHR30349:SF41">
    <property type="entry name" value="INTEGRASE_RECOMBINASE PROTEIN MJ0367-RELATED"/>
    <property type="match status" value="1"/>
</dbReference>
<dbReference type="PROSITE" id="PS51900">
    <property type="entry name" value="CB"/>
    <property type="match status" value="1"/>
</dbReference>
<organism evidence="9 10">
    <name type="scientific">Actinomadura mexicana</name>
    <dbReference type="NCBI Taxonomy" id="134959"/>
    <lineage>
        <taxon>Bacteria</taxon>
        <taxon>Bacillati</taxon>
        <taxon>Actinomycetota</taxon>
        <taxon>Actinomycetes</taxon>
        <taxon>Streptosporangiales</taxon>
        <taxon>Thermomonosporaceae</taxon>
        <taxon>Actinomadura</taxon>
    </lineage>
</organism>
<evidence type="ECO:0000313" key="10">
    <source>
        <dbReference type="Proteomes" id="UP000198420"/>
    </source>
</evidence>
<evidence type="ECO:0000256" key="6">
    <source>
        <dbReference type="SAM" id="MobiDB-lite"/>
    </source>
</evidence>
<evidence type="ECO:0000313" key="9">
    <source>
        <dbReference type="EMBL" id="SNR79375.1"/>
    </source>
</evidence>
<feature type="domain" description="Core-binding (CB)" evidence="8">
    <location>
        <begin position="35"/>
        <end position="129"/>
    </location>
</feature>
<evidence type="ECO:0000256" key="5">
    <source>
        <dbReference type="PROSITE-ProRule" id="PRU01248"/>
    </source>
</evidence>
<dbReference type="PANTHER" id="PTHR30349">
    <property type="entry name" value="PHAGE INTEGRASE-RELATED"/>
    <property type="match status" value="1"/>
</dbReference>
<feature type="region of interest" description="Disordered" evidence="6">
    <location>
        <begin position="1"/>
        <end position="22"/>
    </location>
</feature>
<accession>A0A238Z7E3</accession>
<dbReference type="InterPro" id="IPR011010">
    <property type="entry name" value="DNA_brk_join_enz"/>
</dbReference>
<evidence type="ECO:0000256" key="2">
    <source>
        <dbReference type="ARBA" id="ARBA00022908"/>
    </source>
</evidence>
<evidence type="ECO:0000256" key="4">
    <source>
        <dbReference type="ARBA" id="ARBA00023172"/>
    </source>
</evidence>
<dbReference type="InterPro" id="IPR050090">
    <property type="entry name" value="Tyrosine_recombinase_XerCD"/>
</dbReference>
<dbReference type="Gene3D" id="1.10.150.130">
    <property type="match status" value="1"/>
</dbReference>